<feature type="transmembrane region" description="Helical" evidence="7">
    <location>
        <begin position="64"/>
        <end position="82"/>
    </location>
</feature>
<dbReference type="InterPro" id="IPR000620">
    <property type="entry name" value="EamA_dom"/>
</dbReference>
<feature type="transmembrane region" description="Helical" evidence="7">
    <location>
        <begin position="240"/>
        <end position="259"/>
    </location>
</feature>
<dbReference type="PANTHER" id="PTHR32322">
    <property type="entry name" value="INNER MEMBRANE TRANSPORTER"/>
    <property type="match status" value="1"/>
</dbReference>
<feature type="transmembrane region" description="Helical" evidence="7">
    <location>
        <begin position="265"/>
        <end position="283"/>
    </location>
</feature>
<evidence type="ECO:0000256" key="3">
    <source>
        <dbReference type="ARBA" id="ARBA00022475"/>
    </source>
</evidence>
<evidence type="ECO:0000256" key="6">
    <source>
        <dbReference type="ARBA" id="ARBA00023136"/>
    </source>
</evidence>
<comment type="subcellular location">
    <subcellularLocation>
        <location evidence="1">Cell membrane</location>
        <topology evidence="1">Multi-pass membrane protein</topology>
    </subcellularLocation>
</comment>
<evidence type="ECO:0000256" key="5">
    <source>
        <dbReference type="ARBA" id="ARBA00022989"/>
    </source>
</evidence>
<feature type="transmembrane region" description="Helical" evidence="7">
    <location>
        <begin position="207"/>
        <end position="228"/>
    </location>
</feature>
<dbReference type="SUPFAM" id="SSF103481">
    <property type="entry name" value="Multidrug resistance efflux transporter EmrE"/>
    <property type="match status" value="2"/>
</dbReference>
<protein>
    <submittedName>
        <fullName evidence="9">Membrane protein</fullName>
    </submittedName>
</protein>
<dbReference type="Pfam" id="PF00892">
    <property type="entry name" value="EamA"/>
    <property type="match status" value="2"/>
</dbReference>
<dbReference type="STRING" id="54914.AV540_12160"/>
<keyword evidence="6 7" id="KW-0472">Membrane</keyword>
<sequence>MIRSYLLLLFCVTLWGSNFVFGSMLVKEFPPLFLADVRLLFTSLFLVLYAWVTKKFVKIKLRELGLLVLLGLVGTLANQTAYFNGLLTTDATTASLILSLAPIVTAVLASMFLKEQFTLRMKIGSGIALLGTFFVVGIGAGLSISKGVLLIVIAMVTFSASMIIIRKLTQTMQPFITTVYSTTVGTLFLTPAALLTLDSSAHISHEAWAWGMLIVTAILMQGVCGIVWNSQLQIVGTGKAAIFLNLQPFVAMLVGFLLLGSQVTAIQAGGSLLIVAGVVVASMRKKQSVQTAAAQRMADGPNRCNV</sequence>
<name>A0A4Y3PLX5_BREPA</name>
<accession>A0A4Y3PLX5</accession>
<keyword evidence="5 7" id="KW-1133">Transmembrane helix</keyword>
<feature type="domain" description="EamA" evidence="8">
    <location>
        <begin position="146"/>
        <end position="282"/>
    </location>
</feature>
<dbReference type="AlphaFoldDB" id="A0A4Y3PLX5"/>
<dbReference type="PANTHER" id="PTHR32322:SF18">
    <property type="entry name" value="S-ADENOSYLMETHIONINE_S-ADENOSYLHOMOCYSTEINE TRANSPORTER"/>
    <property type="match status" value="1"/>
</dbReference>
<reference evidence="9 10" key="1">
    <citation type="submission" date="2019-06" db="EMBL/GenBank/DDBJ databases">
        <title>Whole genome shotgun sequence of Brevibacillus parabrevis NBRC 12334.</title>
        <authorList>
            <person name="Hosoyama A."/>
            <person name="Uohara A."/>
            <person name="Ohji S."/>
            <person name="Ichikawa N."/>
        </authorList>
    </citation>
    <scope>NUCLEOTIDE SEQUENCE [LARGE SCALE GENOMIC DNA]</scope>
    <source>
        <strain evidence="9 10">NBRC 12334</strain>
    </source>
</reference>
<dbReference type="EMBL" id="BJMH01000007">
    <property type="protein sequence ID" value="GEB32308.1"/>
    <property type="molecule type" value="Genomic_DNA"/>
</dbReference>
<comment type="caution">
    <text evidence="9">The sequence shown here is derived from an EMBL/GenBank/DDBJ whole genome shotgun (WGS) entry which is preliminary data.</text>
</comment>
<keyword evidence="10" id="KW-1185">Reference proteome</keyword>
<keyword evidence="3" id="KW-1003">Cell membrane</keyword>
<dbReference type="GeneID" id="87613397"/>
<dbReference type="RefSeq" id="WP_122963388.1">
    <property type="nucleotide sequence ID" value="NZ_BJMH01000007.1"/>
</dbReference>
<gene>
    <name evidence="9" type="ORF">BPA01_18880</name>
</gene>
<evidence type="ECO:0000256" key="1">
    <source>
        <dbReference type="ARBA" id="ARBA00004651"/>
    </source>
</evidence>
<organism evidence="9 10">
    <name type="scientific">Brevibacillus parabrevis</name>
    <dbReference type="NCBI Taxonomy" id="54914"/>
    <lineage>
        <taxon>Bacteria</taxon>
        <taxon>Bacillati</taxon>
        <taxon>Bacillota</taxon>
        <taxon>Bacilli</taxon>
        <taxon>Bacillales</taxon>
        <taxon>Paenibacillaceae</taxon>
        <taxon>Brevibacillus</taxon>
    </lineage>
</organism>
<evidence type="ECO:0000256" key="2">
    <source>
        <dbReference type="ARBA" id="ARBA00007362"/>
    </source>
</evidence>
<evidence type="ECO:0000256" key="4">
    <source>
        <dbReference type="ARBA" id="ARBA00022692"/>
    </source>
</evidence>
<dbReference type="InterPro" id="IPR050638">
    <property type="entry name" value="AA-Vitamin_Transporters"/>
</dbReference>
<evidence type="ECO:0000313" key="9">
    <source>
        <dbReference type="EMBL" id="GEB32308.1"/>
    </source>
</evidence>
<dbReference type="InterPro" id="IPR037185">
    <property type="entry name" value="EmrE-like"/>
</dbReference>
<keyword evidence="4 7" id="KW-0812">Transmembrane</keyword>
<feature type="domain" description="EamA" evidence="8">
    <location>
        <begin position="4"/>
        <end position="136"/>
    </location>
</feature>
<comment type="similarity">
    <text evidence="2">Belongs to the EamA transporter family.</text>
</comment>
<dbReference type="GO" id="GO:0005886">
    <property type="term" value="C:plasma membrane"/>
    <property type="evidence" value="ECO:0007669"/>
    <property type="project" value="UniProtKB-SubCell"/>
</dbReference>
<feature type="transmembrane region" description="Helical" evidence="7">
    <location>
        <begin position="32"/>
        <end position="52"/>
    </location>
</feature>
<feature type="transmembrane region" description="Helical" evidence="7">
    <location>
        <begin position="94"/>
        <end position="113"/>
    </location>
</feature>
<evidence type="ECO:0000313" key="10">
    <source>
        <dbReference type="Proteomes" id="UP000316882"/>
    </source>
</evidence>
<evidence type="ECO:0000256" key="7">
    <source>
        <dbReference type="SAM" id="Phobius"/>
    </source>
</evidence>
<dbReference type="Proteomes" id="UP000316882">
    <property type="component" value="Unassembled WGS sequence"/>
</dbReference>
<evidence type="ECO:0000259" key="8">
    <source>
        <dbReference type="Pfam" id="PF00892"/>
    </source>
</evidence>
<feature type="transmembrane region" description="Helical" evidence="7">
    <location>
        <begin position="177"/>
        <end position="195"/>
    </location>
</feature>
<proteinExistence type="inferred from homology"/>
<feature type="transmembrane region" description="Helical" evidence="7">
    <location>
        <begin position="125"/>
        <end position="142"/>
    </location>
</feature>
<feature type="transmembrane region" description="Helical" evidence="7">
    <location>
        <begin position="148"/>
        <end position="165"/>
    </location>
</feature>